<accession>A0A2K6RB59</accession>
<dbReference type="Ensembl" id="ENSRROT00000062757.1">
    <property type="protein sequence ID" value="ENSRROP00000038283.1"/>
    <property type="gene ID" value="ENSRROG00000042531.1"/>
</dbReference>
<organism evidence="2 3">
    <name type="scientific">Rhinopithecus roxellana</name>
    <name type="common">Golden snub-nosed monkey</name>
    <name type="synonym">Pygathrix roxellana</name>
    <dbReference type="NCBI Taxonomy" id="61622"/>
    <lineage>
        <taxon>Eukaryota</taxon>
        <taxon>Metazoa</taxon>
        <taxon>Chordata</taxon>
        <taxon>Craniata</taxon>
        <taxon>Vertebrata</taxon>
        <taxon>Euteleostomi</taxon>
        <taxon>Mammalia</taxon>
        <taxon>Eutheria</taxon>
        <taxon>Euarchontoglires</taxon>
        <taxon>Primates</taxon>
        <taxon>Haplorrhini</taxon>
        <taxon>Catarrhini</taxon>
        <taxon>Cercopithecidae</taxon>
        <taxon>Colobinae</taxon>
        <taxon>Rhinopithecus</taxon>
    </lineage>
</organism>
<dbReference type="AlphaFoldDB" id="A0A2K6RB59"/>
<reference evidence="2" key="1">
    <citation type="submission" date="2025-08" db="UniProtKB">
        <authorList>
            <consortium name="Ensembl"/>
        </authorList>
    </citation>
    <scope>IDENTIFICATION</scope>
</reference>
<dbReference type="Proteomes" id="UP000233200">
    <property type="component" value="Unplaced"/>
</dbReference>
<keyword evidence="3" id="KW-1185">Reference proteome</keyword>
<dbReference type="GeneTree" id="ENSGT00940000154938"/>
<name>A0A2K6RB59_RHIRO</name>
<keyword evidence="1" id="KW-0812">Transmembrane</keyword>
<evidence type="ECO:0000313" key="3">
    <source>
        <dbReference type="Proteomes" id="UP000233200"/>
    </source>
</evidence>
<keyword evidence="1" id="KW-1133">Transmembrane helix</keyword>
<reference evidence="2" key="2">
    <citation type="submission" date="2025-09" db="UniProtKB">
        <authorList>
            <consortium name="Ensembl"/>
        </authorList>
    </citation>
    <scope>IDENTIFICATION</scope>
</reference>
<evidence type="ECO:0000256" key="1">
    <source>
        <dbReference type="SAM" id="Phobius"/>
    </source>
</evidence>
<evidence type="ECO:0008006" key="4">
    <source>
        <dbReference type="Google" id="ProtNLM"/>
    </source>
</evidence>
<protein>
    <recommendedName>
        <fullName evidence="4">Aldehyde dehydrogenase domain-containing protein</fullName>
    </recommendedName>
</protein>
<proteinExistence type="predicted"/>
<keyword evidence="1" id="KW-0472">Membrane</keyword>
<evidence type="ECO:0000313" key="2">
    <source>
        <dbReference type="Ensembl" id="ENSRROP00000038283.1"/>
    </source>
</evidence>
<sequence length="98" mass="11175">AAKSSKFPGPWSRPAAFMSTLLINQPQYAWLKELGLCEENEGVYNGSWGGQGEILSLYHLYLYLFLYLYLYLYLATSISVCKQVPPKKNEKVFTLISN</sequence>
<feature type="transmembrane region" description="Helical" evidence="1">
    <location>
        <begin position="60"/>
        <end position="81"/>
    </location>
</feature>